<keyword evidence="3" id="KW-0472">Membrane</keyword>
<protein>
    <submittedName>
        <fullName evidence="4">Uncharacterized protein</fullName>
    </submittedName>
</protein>
<feature type="compositionally biased region" description="Polar residues" evidence="2">
    <location>
        <begin position="47"/>
        <end position="62"/>
    </location>
</feature>
<dbReference type="AlphaFoldDB" id="A0A6G1QDX5"/>
<proteinExistence type="predicted"/>
<dbReference type="Proteomes" id="UP000503349">
    <property type="component" value="Chromosome 16"/>
</dbReference>
<sequence>MISLQANIEFVEKELEFARVQAEKLEEQYVSANREFEEGLKGRALSPSGSSSQATGPCSQNVPPEKWHLVGEMRNRLAHRRKLLAQLENLQGQRDEKTIHHLQTHRKLLHILIQCERHKKEQVKNLCEDNMTESQRFIQSLYHIMGESMEPIKSSFDLSLHELNLLARRKTVSKCWRNRFDMRKSSAETQKTVSDLLSKLEMLDTVLERERLKTEKYKQRYQSLMQEYEKVSEWIKQRTSSCTCGPSVTPDLHTAECKISFTSDYEDLLDGLDECVGDIMDNVAEVEKQAEDRVEVFTRAVRQEAATNQWDCMWICSPGTRFEEDPDNRLRSKLKSLEAQLKYERDRAEKFEQLHLIVGRQFEDWTKVENQLVESQNWSKEQTRAVGLKRGQRDKVKLPSSNKPLLAESPTMFTMTGNFTEEVDLSEEETDERTSDTTAAEPRQQETKSTSGWFSSKIVKGVYVAAAVGVGVLVARLLYQ</sequence>
<reference evidence="4 5" key="1">
    <citation type="submission" date="2019-02" db="EMBL/GenBank/DDBJ databases">
        <title>Opniocepnalus argus genome.</title>
        <authorList>
            <person name="Zhou C."/>
            <person name="Xiao S."/>
        </authorList>
    </citation>
    <scope>NUCLEOTIDE SEQUENCE [LARGE SCALE GENOMIC DNA]</scope>
    <source>
        <strain evidence="4">OARG1902GOOAL</strain>
        <tissue evidence="4">Muscle</tissue>
    </source>
</reference>
<reference evidence="5" key="2">
    <citation type="submission" date="2019-02" db="EMBL/GenBank/DDBJ databases">
        <title>Opniocepnalus argus Var Kimnra genome.</title>
        <authorList>
            <person name="Zhou C."/>
            <person name="Xiao S."/>
        </authorList>
    </citation>
    <scope>NUCLEOTIDE SEQUENCE [LARGE SCALE GENOMIC DNA]</scope>
</reference>
<dbReference type="EMBL" id="CM015727">
    <property type="protein sequence ID" value="KAF3700755.1"/>
    <property type="molecule type" value="Genomic_DNA"/>
</dbReference>
<evidence type="ECO:0000313" key="4">
    <source>
        <dbReference type="EMBL" id="KAF3700755.1"/>
    </source>
</evidence>
<feature type="region of interest" description="Disordered" evidence="2">
    <location>
        <begin position="40"/>
        <end position="64"/>
    </location>
</feature>
<evidence type="ECO:0000256" key="3">
    <source>
        <dbReference type="SAM" id="Phobius"/>
    </source>
</evidence>
<evidence type="ECO:0000256" key="2">
    <source>
        <dbReference type="SAM" id="MobiDB-lite"/>
    </source>
</evidence>
<keyword evidence="3" id="KW-0812">Transmembrane</keyword>
<keyword evidence="1" id="KW-0175">Coiled coil</keyword>
<feature type="coiled-coil region" evidence="1">
    <location>
        <begin position="1"/>
        <end position="35"/>
    </location>
</feature>
<keyword evidence="3" id="KW-1133">Transmembrane helix</keyword>
<feature type="region of interest" description="Disordered" evidence="2">
    <location>
        <begin position="423"/>
        <end position="450"/>
    </location>
</feature>
<evidence type="ECO:0000256" key="1">
    <source>
        <dbReference type="SAM" id="Coils"/>
    </source>
</evidence>
<keyword evidence="5" id="KW-1185">Reference proteome</keyword>
<gene>
    <name evidence="4" type="ORF">EXN66_Car016443</name>
</gene>
<accession>A0A6G1QDX5</accession>
<evidence type="ECO:0000313" key="5">
    <source>
        <dbReference type="Proteomes" id="UP000503349"/>
    </source>
</evidence>
<name>A0A6G1QDX5_CHAAH</name>
<organism evidence="4 5">
    <name type="scientific">Channa argus</name>
    <name type="common">Northern snakehead</name>
    <name type="synonym">Ophicephalus argus</name>
    <dbReference type="NCBI Taxonomy" id="215402"/>
    <lineage>
        <taxon>Eukaryota</taxon>
        <taxon>Metazoa</taxon>
        <taxon>Chordata</taxon>
        <taxon>Craniata</taxon>
        <taxon>Vertebrata</taxon>
        <taxon>Euteleostomi</taxon>
        <taxon>Actinopterygii</taxon>
        <taxon>Neopterygii</taxon>
        <taxon>Teleostei</taxon>
        <taxon>Neoteleostei</taxon>
        <taxon>Acanthomorphata</taxon>
        <taxon>Anabantaria</taxon>
        <taxon>Anabantiformes</taxon>
        <taxon>Channoidei</taxon>
        <taxon>Channidae</taxon>
        <taxon>Channa</taxon>
    </lineage>
</organism>
<feature type="transmembrane region" description="Helical" evidence="3">
    <location>
        <begin position="461"/>
        <end position="479"/>
    </location>
</feature>